<dbReference type="Proteomes" id="UP000003861">
    <property type="component" value="Unassembled WGS sequence"/>
</dbReference>
<dbReference type="InterPro" id="IPR052930">
    <property type="entry name" value="TA_antitoxin_MntA"/>
</dbReference>
<sequence length="143" mass="16135">MAVEDGRKRGFEDFEESICSDSDVEFVVAFGSRVTGESTDTSDLDLAVKFVDELSDHDRFEKQCFLSGTLQREEGPFVDISDIETLPIAVRNDAVNGSFVCGDRDAFERFKADVEATFAEEREPLRRRQRDVIDRIAEDGLRG</sequence>
<gene>
    <name evidence="3" type="ORF">HLRTI_000321</name>
    <name evidence="2" type="ORF">HTIA_1344</name>
</gene>
<keyword evidence="3" id="KW-0808">Transferase</keyword>
<evidence type="ECO:0000313" key="5">
    <source>
        <dbReference type="Proteomes" id="UP000015381"/>
    </source>
</evidence>
<dbReference type="GeneID" id="23800100"/>
<dbReference type="HOGENOM" id="CLU_142038_0_0_2"/>
<dbReference type="eggNOG" id="arCOG02105">
    <property type="taxonomic scope" value="Archaea"/>
</dbReference>
<protein>
    <submittedName>
        <fullName evidence="2">DNA polymerase beta domain protein region</fullName>
    </submittedName>
    <submittedName>
        <fullName evidence="3">Nucleotidyltransferase protein</fullName>
    </submittedName>
</protein>
<keyword evidence="5" id="KW-1185">Reference proteome</keyword>
<accession>F7PK40</accession>
<dbReference type="SUPFAM" id="SSF81301">
    <property type="entry name" value="Nucleotidyltransferase"/>
    <property type="match status" value="1"/>
</dbReference>
<dbReference type="STRING" id="1033806.HTIA_1344"/>
<evidence type="ECO:0000313" key="2">
    <source>
        <dbReference type="EMBL" id="CCQ33477.1"/>
    </source>
</evidence>
<evidence type="ECO:0000313" key="3">
    <source>
        <dbReference type="EMBL" id="ERJ07573.1"/>
    </source>
</evidence>
<evidence type="ECO:0000259" key="1">
    <source>
        <dbReference type="Pfam" id="PF18765"/>
    </source>
</evidence>
<dbReference type="PANTHER" id="PTHR43852:SF3">
    <property type="entry name" value="NUCLEOTIDYLTRANSFERASE"/>
    <property type="match status" value="1"/>
</dbReference>
<dbReference type="Proteomes" id="UP000015381">
    <property type="component" value="Chromosome I"/>
</dbReference>
<feature type="domain" description="Polymerase beta nucleotidyltransferase" evidence="1">
    <location>
        <begin position="20"/>
        <end position="96"/>
    </location>
</feature>
<dbReference type="PANTHER" id="PTHR43852">
    <property type="entry name" value="NUCLEOTIDYLTRANSFERASE"/>
    <property type="match status" value="1"/>
</dbReference>
<dbReference type="RefSeq" id="WP_008526221.1">
    <property type="nucleotide sequence ID" value="NC_021921.1"/>
</dbReference>
<dbReference type="EMBL" id="AFNT02000002">
    <property type="protein sequence ID" value="ERJ07573.1"/>
    <property type="molecule type" value="Genomic_DNA"/>
</dbReference>
<proteinExistence type="predicted"/>
<reference evidence="3 4" key="1">
    <citation type="journal article" date="2011" name="J. Bacteriol.">
        <title>Genome sequence of Halorhabdus tiamatea, the first archaeon isolated from a deep-sea anoxic brine lake.</title>
        <authorList>
            <person name="Antunes A."/>
            <person name="Alam I."/>
            <person name="Bajic V.B."/>
            <person name="Stingl U."/>
        </authorList>
    </citation>
    <scope>NUCLEOTIDE SEQUENCE [LARGE SCALE GENOMIC DNA]</scope>
    <source>
        <strain evidence="3 4">SARL4B</strain>
    </source>
</reference>
<organism evidence="3 4">
    <name type="scientific">Halorhabdus tiamatea SARL4B</name>
    <dbReference type="NCBI Taxonomy" id="1033806"/>
    <lineage>
        <taxon>Archaea</taxon>
        <taxon>Methanobacteriati</taxon>
        <taxon>Methanobacteriota</taxon>
        <taxon>Stenosarchaea group</taxon>
        <taxon>Halobacteria</taxon>
        <taxon>Halobacteriales</taxon>
        <taxon>Haloarculaceae</taxon>
        <taxon>Halorhabdus</taxon>
    </lineage>
</organism>
<dbReference type="InterPro" id="IPR043519">
    <property type="entry name" value="NT_sf"/>
</dbReference>
<dbReference type="CDD" id="cd05403">
    <property type="entry name" value="NT_KNTase_like"/>
    <property type="match status" value="1"/>
</dbReference>
<reference evidence="2 5" key="3">
    <citation type="journal article" date="2014" name="Environ. Microbiol.">
        <title>Halorhabdus tiamatea: proteogenomics and glycosidase activity measurements identify the first cultivated euryarchaeon from a deep-sea anoxic brine lake as potential polysaccharide degrader.</title>
        <authorList>
            <person name="Werner J."/>
            <person name="Ferrer M."/>
            <person name="Michel G."/>
            <person name="Mann A.J."/>
            <person name="Huang S."/>
            <person name="Juarez S."/>
            <person name="Ciordia S."/>
            <person name="Albar J.P."/>
            <person name="Alcaide M."/>
            <person name="La Cono V."/>
            <person name="Yakimov M.M."/>
            <person name="Antunes A."/>
            <person name="Taborda M."/>
            <person name="Da Costa M.S."/>
            <person name="Amann R.I."/>
            <person name="Gloeckner F.O."/>
            <person name="Golyshina O.V."/>
            <person name="Golyshin P.N."/>
            <person name="Teeling H."/>
        </authorList>
    </citation>
    <scope>NUCLEOTIDE SEQUENCE [LARGE SCALE GENOMIC DNA]</scope>
    <source>
        <strain evidence="5">SARL4B</strain>
        <strain evidence="2">Type strain: SARL4B</strain>
    </source>
</reference>
<dbReference type="AlphaFoldDB" id="F7PK40"/>
<reference evidence="3 4" key="2">
    <citation type="journal article" date="2013" name="PLoS ONE">
        <title>INDIGO - INtegrated Data Warehouse of MIcrobial GenOmes with Examples from the Red Sea Extremophiles.</title>
        <authorList>
            <person name="Alam I."/>
            <person name="Antunes A."/>
            <person name="Kamau A.A."/>
            <person name="Ba Alawi W."/>
            <person name="Kalkatawi M."/>
            <person name="Stingl U."/>
            <person name="Bajic V.B."/>
        </authorList>
    </citation>
    <scope>NUCLEOTIDE SEQUENCE [LARGE SCALE GENOMIC DNA]</scope>
    <source>
        <strain evidence="3 4">SARL4B</strain>
    </source>
</reference>
<dbReference type="Pfam" id="PF18765">
    <property type="entry name" value="Polbeta"/>
    <property type="match status" value="1"/>
</dbReference>
<dbReference type="GO" id="GO:0016740">
    <property type="term" value="F:transferase activity"/>
    <property type="evidence" value="ECO:0007669"/>
    <property type="project" value="UniProtKB-KW"/>
</dbReference>
<dbReference type="KEGG" id="hti:HTIA_1344"/>
<dbReference type="InterPro" id="IPR041633">
    <property type="entry name" value="Polbeta"/>
</dbReference>
<dbReference type="OrthoDB" id="61846at2157"/>
<evidence type="ECO:0000313" key="4">
    <source>
        <dbReference type="Proteomes" id="UP000003861"/>
    </source>
</evidence>
<name>F7PK40_9EURY</name>
<dbReference type="Gene3D" id="3.30.460.10">
    <property type="entry name" value="Beta Polymerase, domain 2"/>
    <property type="match status" value="1"/>
</dbReference>
<dbReference type="EMBL" id="HF571520">
    <property type="protein sequence ID" value="CCQ33477.1"/>
    <property type="molecule type" value="Genomic_DNA"/>
</dbReference>